<keyword evidence="6" id="KW-1185">Reference proteome</keyword>
<feature type="domain" description="Ig-like" evidence="3">
    <location>
        <begin position="20"/>
        <end position="126"/>
    </location>
</feature>
<dbReference type="SMART" id="SM00060">
    <property type="entry name" value="FN3"/>
    <property type="match status" value="4"/>
</dbReference>
<name>A0AAN0J350_AMPQE</name>
<feature type="domain" description="Fibronectin type-III" evidence="4">
    <location>
        <begin position="1175"/>
        <end position="1260"/>
    </location>
</feature>
<dbReference type="RefSeq" id="XP_019851152.1">
    <property type="nucleotide sequence ID" value="XM_019995593.1"/>
</dbReference>
<keyword evidence="2" id="KW-1015">Disulfide bond</keyword>
<evidence type="ECO:0000313" key="5">
    <source>
        <dbReference type="EnsemblMetazoa" id="XP_019851152.1"/>
    </source>
</evidence>
<dbReference type="InterPro" id="IPR007110">
    <property type="entry name" value="Ig-like_dom"/>
</dbReference>
<evidence type="ECO:0000259" key="3">
    <source>
        <dbReference type="PROSITE" id="PS50835"/>
    </source>
</evidence>
<dbReference type="InterPro" id="IPR036116">
    <property type="entry name" value="FN3_sf"/>
</dbReference>
<protein>
    <submittedName>
        <fullName evidence="5">Uncharacterized protein</fullName>
    </submittedName>
</protein>
<dbReference type="SUPFAM" id="SSF49265">
    <property type="entry name" value="Fibronectin type III"/>
    <property type="match status" value="3"/>
</dbReference>
<dbReference type="Gene3D" id="2.60.40.10">
    <property type="entry name" value="Immunoglobulins"/>
    <property type="match status" value="7"/>
</dbReference>
<dbReference type="GeneID" id="109581468"/>
<dbReference type="GO" id="GO:0098609">
    <property type="term" value="P:cell-cell adhesion"/>
    <property type="evidence" value="ECO:0007669"/>
    <property type="project" value="TreeGrafter"/>
</dbReference>
<evidence type="ECO:0000256" key="1">
    <source>
        <dbReference type="ARBA" id="ARBA00022737"/>
    </source>
</evidence>
<dbReference type="PROSITE" id="PS50853">
    <property type="entry name" value="FN3"/>
    <property type="match status" value="4"/>
</dbReference>
<dbReference type="EnsemblMetazoa" id="XM_019995593.1">
    <property type="protein sequence ID" value="XP_019851152.1"/>
    <property type="gene ID" value="LOC109581468"/>
</dbReference>
<dbReference type="SMART" id="SM00409">
    <property type="entry name" value="IG"/>
    <property type="match status" value="2"/>
</dbReference>
<evidence type="ECO:0000256" key="2">
    <source>
        <dbReference type="ARBA" id="ARBA00023157"/>
    </source>
</evidence>
<feature type="domain" description="Ig-like" evidence="3">
    <location>
        <begin position="1248"/>
        <end position="1338"/>
    </location>
</feature>
<dbReference type="InterPro" id="IPR036179">
    <property type="entry name" value="Ig-like_dom_sf"/>
</dbReference>
<dbReference type="Pfam" id="PF00041">
    <property type="entry name" value="fn3"/>
    <property type="match status" value="4"/>
</dbReference>
<dbReference type="InterPro" id="IPR003599">
    <property type="entry name" value="Ig_sub"/>
</dbReference>
<dbReference type="InterPro" id="IPR003961">
    <property type="entry name" value="FN3_dom"/>
</dbReference>
<feature type="domain" description="Fibronectin type-III" evidence="4">
    <location>
        <begin position="509"/>
        <end position="594"/>
    </location>
</feature>
<keyword evidence="1" id="KW-0677">Repeat</keyword>
<reference evidence="5" key="2">
    <citation type="submission" date="2024-06" db="UniProtKB">
        <authorList>
            <consortium name="EnsemblMetazoa"/>
        </authorList>
    </citation>
    <scope>IDENTIFICATION</scope>
</reference>
<reference evidence="6" key="1">
    <citation type="journal article" date="2010" name="Nature">
        <title>The Amphimedon queenslandica genome and the evolution of animal complexity.</title>
        <authorList>
            <person name="Srivastava M."/>
            <person name="Simakov O."/>
            <person name="Chapman J."/>
            <person name="Fahey B."/>
            <person name="Gauthier M.E."/>
            <person name="Mitros T."/>
            <person name="Richards G.S."/>
            <person name="Conaco C."/>
            <person name="Dacre M."/>
            <person name="Hellsten U."/>
            <person name="Larroux C."/>
            <person name="Putnam N.H."/>
            <person name="Stanke M."/>
            <person name="Adamska M."/>
            <person name="Darling A."/>
            <person name="Degnan S.M."/>
            <person name="Oakley T.H."/>
            <person name="Plachetzki D.C."/>
            <person name="Zhai Y."/>
            <person name="Adamski M."/>
            <person name="Calcino A."/>
            <person name="Cummins S.F."/>
            <person name="Goodstein D.M."/>
            <person name="Harris C."/>
            <person name="Jackson D.J."/>
            <person name="Leys S.P."/>
            <person name="Shu S."/>
            <person name="Woodcroft B.J."/>
            <person name="Vervoort M."/>
            <person name="Kosik K.S."/>
            <person name="Manning G."/>
            <person name="Degnan B.M."/>
            <person name="Rokhsar D.S."/>
        </authorList>
    </citation>
    <scope>NUCLEOTIDE SEQUENCE [LARGE SCALE GENOMIC DNA]</scope>
</reference>
<feature type="domain" description="Fibronectin type-III" evidence="4">
    <location>
        <begin position="655"/>
        <end position="755"/>
    </location>
</feature>
<dbReference type="KEGG" id="aqu:109581468"/>
<evidence type="ECO:0000259" key="4">
    <source>
        <dbReference type="PROSITE" id="PS50853"/>
    </source>
</evidence>
<dbReference type="PROSITE" id="PS50835">
    <property type="entry name" value="IG_LIKE"/>
    <property type="match status" value="4"/>
</dbReference>
<dbReference type="PANTHER" id="PTHR44170:SF6">
    <property type="entry name" value="CONTACTIN"/>
    <property type="match status" value="1"/>
</dbReference>
<sequence length="1338" mass="146476">MTGRYLVTLRVTITLTVPPPSVSIVADPPTGPIYESTSYLLTCTATVNTTIVNTPVTASVVWTDPSGNVIPTNDTRRQVTPPTGNSLVSMLLFQPIDIGHNDDRGTYTCQMIINSNNSSSQPGNAAFVVTVASLPSLKVEFTTLGSVEFGQNLTLTCTITTVERLAVTPSITFIKINQTDMETLSNLNRPYSITTDNDGSVTNYSLMLEPVILEDGAMYTCMAEFNVTGFNNTDDSNTATYDNQEANDAFTLNVEFPPVIVTISKEHDDTFYAGISFFIKCDIMLDPLFVTIPVTVTNQWTHNNTNVPMGSSDATITVDLNMINTLYYNATLMFNPLDNANDTGMYTCNVEVTAPNSYMYLRNTSVSANTSITVLGWADITSIIADIPSDVTLLPQTYILRANVVGQKDNTLLNDATWYYESGSASTEITDGLCSGQSGYNCSIGNILINQNNGSYNYTLTVTWNGEDITSGILSQSNNNGDHKYRFYLHYNNVIERNKYHTVTVSKSAPSSVTVATKTSDTITLYWIFDQSDADGYVVYVNNDTDTVQIVQVKGSSITLNGLRGGTTYSITVRAYQQLVGPASSAITAQTLPKPSSTPSNVRGFILNATSIKVNWTNSSINDQYVIEYNYTGGVRSNVVSTREYEITLTDLSPKITSLSVSSVSTTDITLSWTIPSSGNYVTYYTVYYIPSCLELSSGNKTVSVTPHQSTTTFSYTLTGLHSGVNYTFTVRAGNVLGGSNPVSMIMETMSSIPTGVPDSLTLIKPMNNLTWNDPNCSKHNGQIMSYTVLISNSSIAYNLTSTNRHAILNDLVFVPGPVESLSSIMGSTWSVISWSVPSFIPQDYPIITYEIAYLSDNCSTLNDDDINNQALNQYNVSSGSTLAKITGLKHTSCYIFGVRAYNDNGYGKWTVITNETMKLLCQHKGIYLEYKETCYSNGSYFNENEVNSVSDSLSCVLPSSSLSTGQWVRVGDPDDPVDCNNDDDSYPFQCTNVTTPYAIVSLYFPVGLSENQEGLYKCCLPTDCASATNVIYANIFRWAEIASITVDTPSDITMLPQTYTLHANVVGYKDHSFLNSATWYYESGGASTEITADLCSGQSGYSCSIGNGVLLHQSNGSYDYTLTVTWNGENITSELLSQANSNGDHKYRFYLNYGDNNDYVERNKYHTVRVPKSAPSFVTVATKTSNTIILYWIFDQSDADGYVVYVNNDTDTVQIVQVKGSSITLNGLRGGTTYSITVRAYQQLVGPASSAITAQTLPILLVSSIIQVSTRIDCLTPSNINPSTDVYWLVNGVTKKTSIYTSIVALTYTNTLLVYPDPLEKTKKSSKQCERVHIKCY</sequence>
<organism evidence="5 6">
    <name type="scientific">Amphimedon queenslandica</name>
    <name type="common">Sponge</name>
    <dbReference type="NCBI Taxonomy" id="400682"/>
    <lineage>
        <taxon>Eukaryota</taxon>
        <taxon>Metazoa</taxon>
        <taxon>Porifera</taxon>
        <taxon>Demospongiae</taxon>
        <taxon>Heteroscleromorpha</taxon>
        <taxon>Haplosclerida</taxon>
        <taxon>Niphatidae</taxon>
        <taxon>Amphimedon</taxon>
    </lineage>
</organism>
<feature type="domain" description="Ig-like" evidence="3">
    <location>
        <begin position="135"/>
        <end position="240"/>
    </location>
</feature>
<dbReference type="InterPro" id="IPR013783">
    <property type="entry name" value="Ig-like_fold"/>
</dbReference>
<feature type="domain" description="Fibronectin type-III" evidence="4">
    <location>
        <begin position="815"/>
        <end position="921"/>
    </location>
</feature>
<dbReference type="SUPFAM" id="SSF48726">
    <property type="entry name" value="Immunoglobulin"/>
    <property type="match status" value="1"/>
</dbReference>
<dbReference type="CDD" id="cd00063">
    <property type="entry name" value="FN3"/>
    <property type="match status" value="4"/>
</dbReference>
<proteinExistence type="predicted"/>
<accession>A0AAN0J350</accession>
<dbReference type="GO" id="GO:0016020">
    <property type="term" value="C:membrane"/>
    <property type="evidence" value="ECO:0007669"/>
    <property type="project" value="UniProtKB-SubCell"/>
</dbReference>
<dbReference type="Proteomes" id="UP000007879">
    <property type="component" value="Unassembled WGS sequence"/>
</dbReference>
<evidence type="ECO:0000313" key="6">
    <source>
        <dbReference type="Proteomes" id="UP000007879"/>
    </source>
</evidence>
<feature type="domain" description="Ig-like" evidence="3">
    <location>
        <begin position="257"/>
        <end position="367"/>
    </location>
</feature>
<dbReference type="PANTHER" id="PTHR44170">
    <property type="entry name" value="PROTEIN SIDEKICK"/>
    <property type="match status" value="1"/>
</dbReference>